<organism evidence="1 2">
    <name type="scientific">Protopolystoma xenopodis</name>
    <dbReference type="NCBI Taxonomy" id="117903"/>
    <lineage>
        <taxon>Eukaryota</taxon>
        <taxon>Metazoa</taxon>
        <taxon>Spiralia</taxon>
        <taxon>Lophotrochozoa</taxon>
        <taxon>Platyhelminthes</taxon>
        <taxon>Monogenea</taxon>
        <taxon>Polyopisthocotylea</taxon>
        <taxon>Polystomatidea</taxon>
        <taxon>Polystomatidae</taxon>
        <taxon>Protopolystoma</taxon>
    </lineage>
</organism>
<reference evidence="1" key="1">
    <citation type="submission" date="2018-11" db="EMBL/GenBank/DDBJ databases">
        <authorList>
            <consortium name="Pathogen Informatics"/>
        </authorList>
    </citation>
    <scope>NUCLEOTIDE SEQUENCE</scope>
</reference>
<accession>A0A448XD75</accession>
<gene>
    <name evidence="1" type="ORF">PXEA_LOCUS27250</name>
</gene>
<keyword evidence="2" id="KW-1185">Reference proteome</keyword>
<dbReference type="Proteomes" id="UP000784294">
    <property type="component" value="Unassembled WGS sequence"/>
</dbReference>
<sequence length="95" mass="10561">MHCENITRQELLCEPTLRGVTICSDPHSASSTVAMVCRELLFKMHSAFLANRKHLSKCHPLVYKYALTSIVSLGSDGLVSSQAYHFRLVGPEVKT</sequence>
<evidence type="ECO:0000313" key="1">
    <source>
        <dbReference type="EMBL" id="VEL33810.1"/>
    </source>
</evidence>
<dbReference type="EMBL" id="CAAALY010246437">
    <property type="protein sequence ID" value="VEL33810.1"/>
    <property type="molecule type" value="Genomic_DNA"/>
</dbReference>
<evidence type="ECO:0000313" key="2">
    <source>
        <dbReference type="Proteomes" id="UP000784294"/>
    </source>
</evidence>
<dbReference type="AlphaFoldDB" id="A0A448XD75"/>
<protein>
    <submittedName>
        <fullName evidence="1">Uncharacterized protein</fullName>
    </submittedName>
</protein>
<name>A0A448XD75_9PLAT</name>
<proteinExistence type="predicted"/>
<comment type="caution">
    <text evidence="1">The sequence shown here is derived from an EMBL/GenBank/DDBJ whole genome shotgun (WGS) entry which is preliminary data.</text>
</comment>